<name>A0AAN8SFN2_POLSC</name>
<evidence type="ECO:0000313" key="2">
    <source>
        <dbReference type="Proteomes" id="UP001372834"/>
    </source>
</evidence>
<gene>
    <name evidence="1" type="ORF">RUM43_001054</name>
</gene>
<comment type="caution">
    <text evidence="1">The sequence shown here is derived from an EMBL/GenBank/DDBJ whole genome shotgun (WGS) entry which is preliminary data.</text>
</comment>
<dbReference type="EMBL" id="JAWJWE010000001">
    <property type="protein sequence ID" value="KAK6644781.1"/>
    <property type="molecule type" value="Genomic_DNA"/>
</dbReference>
<sequence>MPELLFKCVCLALSTIFVREEHPQHRIVSVAQVQSTLLGGVEVVQLFISTQYDIQAQDRKTINLPVISEALHPKANVYRQHVNNKEKERGFS</sequence>
<evidence type="ECO:0000313" key="1">
    <source>
        <dbReference type="EMBL" id="KAK6644781.1"/>
    </source>
</evidence>
<dbReference type="Proteomes" id="UP001372834">
    <property type="component" value="Unassembled WGS sequence"/>
</dbReference>
<accession>A0AAN8SFN2</accession>
<reference evidence="1 2" key="1">
    <citation type="submission" date="2023-10" db="EMBL/GenBank/DDBJ databases">
        <title>Genomes of two closely related lineages of the louse Polyplax serrata with different host specificities.</title>
        <authorList>
            <person name="Martinu J."/>
            <person name="Tarabai H."/>
            <person name="Stefka J."/>
            <person name="Hypsa V."/>
        </authorList>
    </citation>
    <scope>NUCLEOTIDE SEQUENCE [LARGE SCALE GENOMIC DNA]</scope>
    <source>
        <strain evidence="1">HR10_N</strain>
    </source>
</reference>
<organism evidence="1 2">
    <name type="scientific">Polyplax serrata</name>
    <name type="common">Common mouse louse</name>
    <dbReference type="NCBI Taxonomy" id="468196"/>
    <lineage>
        <taxon>Eukaryota</taxon>
        <taxon>Metazoa</taxon>
        <taxon>Ecdysozoa</taxon>
        <taxon>Arthropoda</taxon>
        <taxon>Hexapoda</taxon>
        <taxon>Insecta</taxon>
        <taxon>Pterygota</taxon>
        <taxon>Neoptera</taxon>
        <taxon>Paraneoptera</taxon>
        <taxon>Psocodea</taxon>
        <taxon>Troctomorpha</taxon>
        <taxon>Phthiraptera</taxon>
        <taxon>Anoplura</taxon>
        <taxon>Polyplacidae</taxon>
        <taxon>Polyplax</taxon>
    </lineage>
</organism>
<protein>
    <submittedName>
        <fullName evidence="1">Uncharacterized protein</fullName>
    </submittedName>
</protein>
<proteinExistence type="predicted"/>
<dbReference type="AlphaFoldDB" id="A0AAN8SFN2"/>